<name>A0A5C7IHX5_9ROSI</name>
<evidence type="ECO:0000259" key="12">
    <source>
        <dbReference type="PROSITE" id="PS50893"/>
    </source>
</evidence>
<evidence type="ECO:0000313" key="14">
    <source>
        <dbReference type="Proteomes" id="UP000323000"/>
    </source>
</evidence>
<dbReference type="AlphaFoldDB" id="A0A5C7IHX5"/>
<comment type="similarity">
    <text evidence="2">Belongs to the ABC transporter superfamily. ABCG family. PDR (TC 3.A.1.205) subfamily.</text>
</comment>
<dbReference type="InterPro" id="IPR013581">
    <property type="entry name" value="PDR_assoc"/>
</dbReference>
<keyword evidence="5" id="KW-0677">Repeat</keyword>
<dbReference type="SUPFAM" id="SSF52540">
    <property type="entry name" value="P-loop containing nucleoside triphosphate hydrolases"/>
    <property type="match status" value="2"/>
</dbReference>
<evidence type="ECO:0000256" key="10">
    <source>
        <dbReference type="SAM" id="MobiDB-lite"/>
    </source>
</evidence>
<dbReference type="SMART" id="SM00382">
    <property type="entry name" value="AAA"/>
    <property type="match status" value="1"/>
</dbReference>
<dbReference type="Gene3D" id="3.40.50.300">
    <property type="entry name" value="P-loop containing nucleotide triphosphate hydrolases"/>
    <property type="match status" value="2"/>
</dbReference>
<dbReference type="GO" id="GO:0005524">
    <property type="term" value="F:ATP binding"/>
    <property type="evidence" value="ECO:0007669"/>
    <property type="project" value="UniProtKB-KW"/>
</dbReference>
<dbReference type="InterPro" id="IPR003593">
    <property type="entry name" value="AAA+_ATPase"/>
</dbReference>
<keyword evidence="4 11" id="KW-0812">Transmembrane</keyword>
<keyword evidence="6" id="KW-0547">Nucleotide-binding</keyword>
<gene>
    <name evidence="13" type="ORF">EZV62_003778</name>
</gene>
<dbReference type="GO" id="GO:0016887">
    <property type="term" value="F:ATP hydrolysis activity"/>
    <property type="evidence" value="ECO:0007669"/>
    <property type="project" value="InterPro"/>
</dbReference>
<keyword evidence="8 11" id="KW-1133">Transmembrane helix</keyword>
<evidence type="ECO:0000256" key="3">
    <source>
        <dbReference type="ARBA" id="ARBA00022448"/>
    </source>
</evidence>
<keyword evidence="7" id="KW-0067">ATP-binding</keyword>
<feature type="region of interest" description="Disordered" evidence="10">
    <location>
        <begin position="571"/>
        <end position="602"/>
    </location>
</feature>
<comment type="caution">
    <text evidence="13">The sequence shown here is derived from an EMBL/GenBank/DDBJ whole genome shotgun (WGS) entry which is preliminary data.</text>
</comment>
<feature type="compositionally biased region" description="Basic residues" evidence="10">
    <location>
        <begin position="582"/>
        <end position="591"/>
    </location>
</feature>
<feature type="transmembrane region" description="Helical" evidence="11">
    <location>
        <begin position="532"/>
        <end position="559"/>
    </location>
</feature>
<feature type="domain" description="ABC transporter" evidence="12">
    <location>
        <begin position="112"/>
        <end position="391"/>
    </location>
</feature>
<dbReference type="PANTHER" id="PTHR19241">
    <property type="entry name" value="ATP-BINDING CASSETTE TRANSPORTER"/>
    <property type="match status" value="1"/>
</dbReference>
<evidence type="ECO:0000256" key="6">
    <source>
        <dbReference type="ARBA" id="ARBA00022741"/>
    </source>
</evidence>
<proteinExistence type="inferred from homology"/>
<evidence type="ECO:0000256" key="7">
    <source>
        <dbReference type="ARBA" id="ARBA00022840"/>
    </source>
</evidence>
<dbReference type="Pfam" id="PF08370">
    <property type="entry name" value="PDR_assoc"/>
    <property type="match status" value="1"/>
</dbReference>
<feature type="transmembrane region" description="Helical" evidence="11">
    <location>
        <begin position="462"/>
        <end position="481"/>
    </location>
</feature>
<evidence type="ECO:0000256" key="5">
    <source>
        <dbReference type="ARBA" id="ARBA00022737"/>
    </source>
</evidence>
<dbReference type="FunFam" id="3.40.50.300:FF:000179">
    <property type="entry name" value="ABC transporter G family member 34"/>
    <property type="match status" value="1"/>
</dbReference>
<evidence type="ECO:0000256" key="2">
    <source>
        <dbReference type="ARBA" id="ARBA00006012"/>
    </source>
</evidence>
<evidence type="ECO:0000256" key="11">
    <source>
        <dbReference type="SAM" id="Phobius"/>
    </source>
</evidence>
<feature type="transmembrane region" description="Helical" evidence="11">
    <location>
        <begin position="362"/>
        <end position="384"/>
    </location>
</feature>
<evidence type="ECO:0000256" key="9">
    <source>
        <dbReference type="ARBA" id="ARBA00023136"/>
    </source>
</evidence>
<evidence type="ECO:0000256" key="4">
    <source>
        <dbReference type="ARBA" id="ARBA00022692"/>
    </source>
</evidence>
<organism evidence="13 14">
    <name type="scientific">Acer yangbiense</name>
    <dbReference type="NCBI Taxonomy" id="1000413"/>
    <lineage>
        <taxon>Eukaryota</taxon>
        <taxon>Viridiplantae</taxon>
        <taxon>Streptophyta</taxon>
        <taxon>Embryophyta</taxon>
        <taxon>Tracheophyta</taxon>
        <taxon>Spermatophyta</taxon>
        <taxon>Magnoliopsida</taxon>
        <taxon>eudicotyledons</taxon>
        <taxon>Gunneridae</taxon>
        <taxon>Pentapetalae</taxon>
        <taxon>rosids</taxon>
        <taxon>malvids</taxon>
        <taxon>Sapindales</taxon>
        <taxon>Sapindaceae</taxon>
        <taxon>Hippocastanoideae</taxon>
        <taxon>Acereae</taxon>
        <taxon>Acer</taxon>
    </lineage>
</organism>
<feature type="transmembrane region" description="Helical" evidence="11">
    <location>
        <begin position="488"/>
        <end position="509"/>
    </location>
</feature>
<dbReference type="InterPro" id="IPR003439">
    <property type="entry name" value="ABC_transporter-like_ATP-bd"/>
</dbReference>
<dbReference type="EMBL" id="VAHF01000002">
    <property type="protein sequence ID" value="TXG68843.1"/>
    <property type="molecule type" value="Genomic_DNA"/>
</dbReference>
<keyword evidence="9 11" id="KW-0472">Membrane</keyword>
<reference evidence="14" key="1">
    <citation type="journal article" date="2019" name="Gigascience">
        <title>De novo genome assembly of the endangered Acer yangbiense, a plant species with extremely small populations endemic to Yunnan Province, China.</title>
        <authorList>
            <person name="Yang J."/>
            <person name="Wariss H.M."/>
            <person name="Tao L."/>
            <person name="Zhang R."/>
            <person name="Yun Q."/>
            <person name="Hollingsworth P."/>
            <person name="Dao Z."/>
            <person name="Luo G."/>
            <person name="Guo H."/>
            <person name="Ma Y."/>
            <person name="Sun W."/>
        </authorList>
    </citation>
    <scope>NUCLEOTIDE SEQUENCE [LARGE SCALE GENOMIC DNA]</scope>
    <source>
        <strain evidence="14">cv. Malutang</strain>
    </source>
</reference>
<dbReference type="InterPro" id="IPR027417">
    <property type="entry name" value="P-loop_NTPase"/>
</dbReference>
<evidence type="ECO:0000256" key="1">
    <source>
        <dbReference type="ARBA" id="ARBA00004141"/>
    </source>
</evidence>
<sequence length="618" mass="69243">MIVGPTKTLFMDEISTGLDSSTTFQIVKCLQQIVHLTEASILMSLLQPAPETFDLFDDIILLSEGQIVYEGPREHILQFFETCGFRCPERKGTADFLQESWDSTAHSRKSALSFCGFILAQRTKLTILKNVSGIIKPSRMTLLLAPPSSGKTTLLLALAGKLDPSLKVGGPVTYNDYRLDEFVPQKTSAYVSQNDVHFGDLTVKETLDYSARFQGVGFRYDLVKELSKREKGAGIHPEADVDLFMKATAVEGAESSLITDYTLKLLGLDICKDTIVGDEMQRGISGGQKKRVTTGEMIVGPTKTLFMDEISTARKRALIPYDKTKSHKAALVFKKYTIPKMRLLKVSMDREKLLVKRIVPVYIIKTIQIIIVAMIFAMIVNMFNGFAELSIAIMRLPVFYKHRDLLFYPAWAFTIPHFLLRVPMSILESIVWTVVTYFSIDMHQKLAGDNNLMPEKLVLSKHLLVIFLIQQMSAGLFRLMAVVCRTMIIAHTGGALSMLILFLLGGFILPKGNVNSLGVAVLEKFDVDPKEYWYWIGVLAFLGFTILFNVLFTFSLMYLNPLGKPQAMISEEEANKQSKQGGTKRKAKSKTKSSIGEMEKLKVNSQSNAQLLMKITMK</sequence>
<keyword evidence="14" id="KW-1185">Reference proteome</keyword>
<keyword evidence="3" id="KW-0813">Transport</keyword>
<dbReference type="OrthoDB" id="1436834at2759"/>
<dbReference type="GO" id="GO:0140359">
    <property type="term" value="F:ABC-type transporter activity"/>
    <property type="evidence" value="ECO:0007669"/>
    <property type="project" value="InterPro"/>
</dbReference>
<dbReference type="PROSITE" id="PS50893">
    <property type="entry name" value="ABC_TRANSPORTER_2"/>
    <property type="match status" value="1"/>
</dbReference>
<evidence type="ECO:0000313" key="13">
    <source>
        <dbReference type="EMBL" id="TXG68843.1"/>
    </source>
</evidence>
<evidence type="ECO:0000256" key="8">
    <source>
        <dbReference type="ARBA" id="ARBA00022989"/>
    </source>
</evidence>
<dbReference type="Pfam" id="PF00005">
    <property type="entry name" value="ABC_tran"/>
    <property type="match status" value="1"/>
</dbReference>
<accession>A0A5C7IHX5</accession>
<dbReference type="GO" id="GO:0005886">
    <property type="term" value="C:plasma membrane"/>
    <property type="evidence" value="ECO:0007669"/>
    <property type="project" value="UniProtKB-ARBA"/>
</dbReference>
<protein>
    <recommendedName>
        <fullName evidence="12">ABC transporter domain-containing protein</fullName>
    </recommendedName>
</protein>
<dbReference type="Proteomes" id="UP000323000">
    <property type="component" value="Chromosome 2"/>
</dbReference>
<comment type="subcellular location">
    <subcellularLocation>
        <location evidence="1">Membrane</location>
        <topology evidence="1">Multi-pass membrane protein</topology>
    </subcellularLocation>
</comment>